<evidence type="ECO:0000313" key="2">
    <source>
        <dbReference type="Proteomes" id="UP000331127"/>
    </source>
</evidence>
<reference evidence="1 2" key="1">
    <citation type="submission" date="2019-10" db="EMBL/GenBank/DDBJ databases">
        <title>Whole genome shotgun sequence of Acrocarpospora macrocephala NBRC 16266.</title>
        <authorList>
            <person name="Ichikawa N."/>
            <person name="Kimura A."/>
            <person name="Kitahashi Y."/>
            <person name="Komaki H."/>
            <person name="Oguchi A."/>
        </authorList>
    </citation>
    <scope>NUCLEOTIDE SEQUENCE [LARGE SCALE GENOMIC DNA]</scope>
    <source>
        <strain evidence="1 2">NBRC 16266</strain>
    </source>
</reference>
<accession>A0A5M3WWH2</accession>
<gene>
    <name evidence="1" type="ORF">Amac_074040</name>
</gene>
<protein>
    <submittedName>
        <fullName evidence="1">Uncharacterized protein</fullName>
    </submittedName>
</protein>
<evidence type="ECO:0000313" key="1">
    <source>
        <dbReference type="EMBL" id="GES13807.1"/>
    </source>
</evidence>
<proteinExistence type="predicted"/>
<sequence>MTGPGKEAVRVVVRAEGWEACPVRGCGVGKRWRPERTGWRVVRGLTEILGEGSGGQAGEKVVQRTWRMVAAVSDHS</sequence>
<keyword evidence="2" id="KW-1185">Reference proteome</keyword>
<comment type="caution">
    <text evidence="1">The sequence shown here is derived from an EMBL/GenBank/DDBJ whole genome shotgun (WGS) entry which is preliminary data.</text>
</comment>
<organism evidence="1 2">
    <name type="scientific">Acrocarpospora macrocephala</name>
    <dbReference type="NCBI Taxonomy" id="150177"/>
    <lineage>
        <taxon>Bacteria</taxon>
        <taxon>Bacillati</taxon>
        <taxon>Actinomycetota</taxon>
        <taxon>Actinomycetes</taxon>
        <taxon>Streptosporangiales</taxon>
        <taxon>Streptosporangiaceae</taxon>
        <taxon>Acrocarpospora</taxon>
    </lineage>
</organism>
<dbReference type="Proteomes" id="UP000331127">
    <property type="component" value="Unassembled WGS sequence"/>
</dbReference>
<dbReference type="EMBL" id="BLAE01000050">
    <property type="protein sequence ID" value="GES13807.1"/>
    <property type="molecule type" value="Genomic_DNA"/>
</dbReference>
<dbReference type="AlphaFoldDB" id="A0A5M3WWH2"/>
<name>A0A5M3WWH2_9ACTN</name>